<feature type="transmembrane region" description="Helical" evidence="20">
    <location>
        <begin position="156"/>
        <end position="176"/>
    </location>
</feature>
<evidence type="ECO:0000256" key="8">
    <source>
        <dbReference type="ARBA" id="ARBA00022741"/>
    </source>
</evidence>
<proteinExistence type="inferred from homology"/>
<dbReference type="GO" id="GO:0005886">
    <property type="term" value="C:plasma membrane"/>
    <property type="evidence" value="ECO:0007669"/>
    <property type="project" value="InterPro"/>
</dbReference>
<feature type="transmembrane region" description="Helical" evidence="20">
    <location>
        <begin position="49"/>
        <end position="69"/>
    </location>
</feature>
<evidence type="ECO:0000259" key="21">
    <source>
        <dbReference type="PROSITE" id="PS50125"/>
    </source>
</evidence>
<sequence length="1014" mass="115174">MEELYQCYCVNMKKPLTTALVAMAAIICATVLFYHIFATQDTSSTEFLVHVPTISTGIAVLLVTLVFVIKDKFYSRFPTCLSIFIWLFLVLLINIYFNIPWNNRRTSDDVTVVFYVTLVCYTMLPLSKCWSLAMGVLTIVVEMLTAGLLSKNEGYLLQQLVGNFILLLCGNVFGMYHKYLTDLTHRRTFLDVRNYIQSMIKLEKEKKQQDELLNSCIPNDLVEEIKDLSKGLKSTSQAPSPFHDLYVQQNYDVSILYADIVNFTPLAAECTASELIKMLNELFGRFDQLAQKHNCMRIKILGDCYYCVSGIPVSTPDHAANCVHMGLKMIDAIREVRDATGVDVDMRIGIHSGMVLSGILGLCKWQYDVWSDDVTLANHMESGGVPGKVHITEKTLEYLGDQFDVDPGDGDRRDSYIARHNIKTFLIKPKSKKFDENRRIRSRFSSTLRASTRVTKYLENWNVGKPFETLNVSPMATKLLSVTQSLAFLDSNLVLNSSESEQGSVIVNQQFHMDVNTELAKKSKNLGKKYSIQSKDDTHFNPVLLHFNDRNLENTYQSRPDPSFKLGLVFAAVVFISIIIVQALLSSRGIAFYLCILFGIALYAVIISLSFFNECMQLKNSPTLSAALTLCDMSNNKVLRILAAILCITCIFLSSMITVYWAHCSLLGIASTGLFLQIGLLVKFLFLTSTFIGYILFFHICDIFKVDMFIREGFAPVQLSTAMTLFLVVFYFTFLYHDRQVEFNNRIDFLWRQQFQCEAQEVKNMADLNKKLLENILPSHVAEYFLRGSRKKNDMYSESYDSVCVMFASIPNFKEFYQQNASNKNGIECIRVLNEIIADFDQLLKEPEFYAVEKIKTIGSTYMAAVGLHPGQESYNDNHCDKKSVATMARFAIAMIERLERINQDSFNQFQLRIGMNHGPLIAGVIGARKPQYDIWGDTVNVASRMDSTGEYGKIQMPDETAKILINEGFSYEYKGLTKVKGKNPMKTYFILPVREVSPSEVSLVQDTSLTHYL</sequence>
<feature type="domain" description="Guanylate cyclase" evidence="21">
    <location>
        <begin position="804"/>
        <end position="947"/>
    </location>
</feature>
<dbReference type="AlphaFoldDB" id="A0AA88XK86"/>
<evidence type="ECO:0000256" key="14">
    <source>
        <dbReference type="ARBA" id="ARBA00023180"/>
    </source>
</evidence>
<keyword evidence="10 16" id="KW-0460">Magnesium</keyword>
<feature type="binding site" evidence="17">
    <location>
        <position position="981"/>
    </location>
    <ligand>
        <name>ATP</name>
        <dbReference type="ChEBI" id="CHEBI:30616"/>
    </ligand>
</feature>
<dbReference type="GO" id="GO:0005524">
    <property type="term" value="F:ATP binding"/>
    <property type="evidence" value="ECO:0007669"/>
    <property type="project" value="UniProtKB-UniRule"/>
</dbReference>
<evidence type="ECO:0000256" key="18">
    <source>
        <dbReference type="PIRSR" id="PIRSR039050-51"/>
    </source>
</evidence>
<dbReference type="GO" id="GO:0007189">
    <property type="term" value="P:adenylate cyclase-activating G protein-coupled receptor signaling pathway"/>
    <property type="evidence" value="ECO:0007669"/>
    <property type="project" value="TreeGrafter"/>
</dbReference>
<dbReference type="GO" id="GO:0004016">
    <property type="term" value="F:adenylate cyclase activity"/>
    <property type="evidence" value="ECO:0007669"/>
    <property type="project" value="UniProtKB-EC"/>
</dbReference>
<feature type="transmembrane region" description="Helical" evidence="20">
    <location>
        <begin position="16"/>
        <end position="37"/>
    </location>
</feature>
<keyword evidence="15 16" id="KW-0456">Lyase</keyword>
<feature type="binding site" evidence="18">
    <location>
        <position position="260"/>
    </location>
    <ligand>
        <name>Mg(2+)</name>
        <dbReference type="ChEBI" id="CHEBI:18420"/>
        <label>2</label>
        <note>catalytic</note>
    </ligand>
</feature>
<keyword evidence="12 16" id="KW-0115">cAMP biosynthesis</keyword>
<dbReference type="InterPro" id="IPR018297">
    <property type="entry name" value="A/G_cyclase_CS"/>
</dbReference>
<keyword evidence="23" id="KW-1185">Reference proteome</keyword>
<feature type="transmembrane region" description="Helical" evidence="20">
    <location>
        <begin position="591"/>
        <end position="612"/>
    </location>
</feature>
<keyword evidence="6 16" id="KW-0479">Metal-binding</keyword>
<feature type="binding site" evidence="17">
    <location>
        <position position="347"/>
    </location>
    <ligand>
        <name>ATP</name>
        <dbReference type="ChEBI" id="CHEBI:30616"/>
    </ligand>
</feature>
<comment type="similarity">
    <text evidence="16 19">Belongs to the adenylyl cyclase class-4/guanylyl cyclase family.</text>
</comment>
<accession>A0AA88XK86</accession>
<evidence type="ECO:0000256" key="1">
    <source>
        <dbReference type="ARBA" id="ARBA00001593"/>
    </source>
</evidence>
<dbReference type="CDD" id="cd07302">
    <property type="entry name" value="CHD"/>
    <property type="match status" value="2"/>
</dbReference>
<feature type="transmembrane region" description="Helical" evidence="20">
    <location>
        <begin position="566"/>
        <end position="585"/>
    </location>
</feature>
<feature type="binding site" evidence="18">
    <location>
        <position position="259"/>
    </location>
    <ligand>
        <name>Mg(2+)</name>
        <dbReference type="ChEBI" id="CHEBI:18420"/>
        <label>1</label>
        <note>catalytic</note>
    </ligand>
</feature>
<keyword evidence="11 20" id="KW-1133">Transmembrane helix</keyword>
<comment type="cofactor">
    <cofactor evidence="2">
        <name>Mn(2+)</name>
        <dbReference type="ChEBI" id="CHEBI:29035"/>
    </cofactor>
</comment>
<feature type="binding site" evidence="17">
    <location>
        <begin position="259"/>
        <end position="264"/>
    </location>
    <ligand>
        <name>ATP</name>
        <dbReference type="ChEBI" id="CHEBI:30616"/>
    </ligand>
</feature>
<feature type="binding site" evidence="17">
    <location>
        <begin position="941"/>
        <end position="945"/>
    </location>
    <ligand>
        <name>ATP</name>
        <dbReference type="ChEBI" id="CHEBI:30616"/>
    </ligand>
</feature>
<comment type="function">
    <text evidence="16">Catalyzes the formation of the signaling molecule cAMP in response to G-protein signaling.</text>
</comment>
<dbReference type="PROSITE" id="PS00452">
    <property type="entry name" value="GUANYLATE_CYCLASE_1"/>
    <property type="match status" value="2"/>
</dbReference>
<gene>
    <name evidence="22" type="ORF">FSP39_025260</name>
</gene>
<feature type="binding site" evidence="17">
    <location>
        <begin position="301"/>
        <end position="303"/>
    </location>
    <ligand>
        <name>ATP</name>
        <dbReference type="ChEBI" id="CHEBI:30616"/>
    </ligand>
</feature>
<dbReference type="GO" id="GO:0007193">
    <property type="term" value="P:adenylate cyclase-inhibiting G protein-coupled receptor signaling pathway"/>
    <property type="evidence" value="ECO:0007669"/>
    <property type="project" value="TreeGrafter"/>
</dbReference>
<evidence type="ECO:0000256" key="16">
    <source>
        <dbReference type="PIRNR" id="PIRNR039050"/>
    </source>
</evidence>
<evidence type="ECO:0000313" key="23">
    <source>
        <dbReference type="Proteomes" id="UP001186944"/>
    </source>
</evidence>
<dbReference type="SUPFAM" id="SSF55073">
    <property type="entry name" value="Nucleotide cyclase"/>
    <property type="match status" value="2"/>
</dbReference>
<dbReference type="PIRSF" id="PIRSF039050">
    <property type="entry name" value="Ade_cyc"/>
    <property type="match status" value="1"/>
</dbReference>
<evidence type="ECO:0000313" key="22">
    <source>
        <dbReference type="EMBL" id="KAK3086906.1"/>
    </source>
</evidence>
<keyword evidence="8 16" id="KW-0547">Nucleotide-binding</keyword>
<evidence type="ECO:0000256" key="13">
    <source>
        <dbReference type="ARBA" id="ARBA00023136"/>
    </source>
</evidence>
<evidence type="ECO:0000256" key="17">
    <source>
        <dbReference type="PIRSR" id="PIRSR039050-50"/>
    </source>
</evidence>
<feature type="transmembrane region" description="Helical" evidence="20">
    <location>
        <begin position="713"/>
        <end position="736"/>
    </location>
</feature>
<dbReference type="InterPro" id="IPR029787">
    <property type="entry name" value="Nucleotide_cyclase"/>
</dbReference>
<feature type="binding site" evidence="18">
    <location>
        <position position="303"/>
    </location>
    <ligand>
        <name>Mg(2+)</name>
        <dbReference type="ChEBI" id="CHEBI:18420"/>
        <label>1</label>
        <note>catalytic</note>
    </ligand>
</feature>
<dbReference type="EC" id="4.6.1.1" evidence="4 16"/>
<dbReference type="FunFam" id="3.30.70.1230:FF:000014">
    <property type="entry name" value="adenylate cyclase type 9"/>
    <property type="match status" value="1"/>
</dbReference>
<keyword evidence="9 16" id="KW-0067">ATP-binding</keyword>
<dbReference type="Pfam" id="PF16214">
    <property type="entry name" value="AC_N"/>
    <property type="match status" value="1"/>
</dbReference>
<dbReference type="FunFam" id="3.30.70.1230:FF:000001">
    <property type="entry name" value="Adenylate cyclase"/>
    <property type="match status" value="1"/>
</dbReference>
<evidence type="ECO:0000256" key="5">
    <source>
        <dbReference type="ARBA" id="ARBA00022692"/>
    </source>
</evidence>
<evidence type="ECO:0000256" key="10">
    <source>
        <dbReference type="ARBA" id="ARBA00022842"/>
    </source>
</evidence>
<dbReference type="GO" id="GO:0006171">
    <property type="term" value="P:cAMP biosynthetic process"/>
    <property type="evidence" value="ECO:0007669"/>
    <property type="project" value="UniProtKB-KW"/>
</dbReference>
<evidence type="ECO:0000256" key="11">
    <source>
        <dbReference type="ARBA" id="ARBA00022989"/>
    </source>
</evidence>
<dbReference type="InterPro" id="IPR001054">
    <property type="entry name" value="A/G_cyclase"/>
</dbReference>
<evidence type="ECO:0000256" key="7">
    <source>
        <dbReference type="ARBA" id="ARBA00022737"/>
    </source>
</evidence>
<dbReference type="InterPro" id="IPR030672">
    <property type="entry name" value="Adcy"/>
</dbReference>
<keyword evidence="7" id="KW-0677">Repeat</keyword>
<dbReference type="EMBL" id="VSWD01000012">
    <property type="protein sequence ID" value="KAK3086906.1"/>
    <property type="molecule type" value="Genomic_DNA"/>
</dbReference>
<feature type="transmembrane region" description="Helical" evidence="20">
    <location>
        <begin position="641"/>
        <end position="662"/>
    </location>
</feature>
<evidence type="ECO:0000256" key="15">
    <source>
        <dbReference type="ARBA" id="ARBA00023239"/>
    </source>
</evidence>
<feature type="binding site" evidence="18">
    <location>
        <position position="259"/>
    </location>
    <ligand>
        <name>Mg(2+)</name>
        <dbReference type="ChEBI" id="CHEBI:18420"/>
        <label>2</label>
        <note>catalytic</note>
    </ligand>
</feature>
<feature type="domain" description="Guanylate cyclase" evidence="21">
    <location>
        <begin position="254"/>
        <end position="381"/>
    </location>
</feature>
<evidence type="ECO:0000256" key="3">
    <source>
        <dbReference type="ARBA" id="ARBA00004141"/>
    </source>
</evidence>
<feature type="transmembrane region" description="Helical" evidence="20">
    <location>
        <begin position="111"/>
        <end position="127"/>
    </location>
</feature>
<dbReference type="SMART" id="SM00044">
    <property type="entry name" value="CYCc"/>
    <property type="match status" value="2"/>
</dbReference>
<dbReference type="GO" id="GO:0046872">
    <property type="term" value="F:metal ion binding"/>
    <property type="evidence" value="ECO:0007669"/>
    <property type="project" value="UniProtKB-KW"/>
</dbReference>
<protein>
    <recommendedName>
        <fullName evidence="4 16">adenylate cyclase</fullName>
        <ecNumber evidence="4 16">4.6.1.1</ecNumber>
    </recommendedName>
</protein>
<dbReference type="PANTHER" id="PTHR45627">
    <property type="entry name" value="ADENYLATE CYCLASE TYPE 1"/>
    <property type="match status" value="1"/>
</dbReference>
<evidence type="ECO:0000256" key="12">
    <source>
        <dbReference type="ARBA" id="ARBA00022998"/>
    </source>
</evidence>
<keyword evidence="13 16" id="KW-0472">Membrane</keyword>
<feature type="transmembrane region" description="Helical" evidence="20">
    <location>
        <begin position="674"/>
        <end position="701"/>
    </location>
</feature>
<keyword evidence="5 20" id="KW-0812">Transmembrane</keyword>
<feature type="binding site" evidence="18">
    <location>
        <position position="303"/>
    </location>
    <ligand>
        <name>Mg(2+)</name>
        <dbReference type="ChEBI" id="CHEBI:18420"/>
        <label>2</label>
        <note>catalytic</note>
    </ligand>
</feature>
<dbReference type="Pfam" id="PF00211">
    <property type="entry name" value="Guanylate_cyc"/>
    <property type="match status" value="2"/>
</dbReference>
<evidence type="ECO:0000256" key="20">
    <source>
        <dbReference type="SAM" id="Phobius"/>
    </source>
</evidence>
<keyword evidence="18" id="KW-0464">Manganese</keyword>
<comment type="subcellular location">
    <subcellularLocation>
        <location evidence="3">Membrane</location>
        <topology evidence="3">Multi-pass membrane protein</topology>
    </subcellularLocation>
</comment>
<organism evidence="22 23">
    <name type="scientific">Pinctada imbricata</name>
    <name type="common">Atlantic pearl-oyster</name>
    <name type="synonym">Pinctada martensii</name>
    <dbReference type="NCBI Taxonomy" id="66713"/>
    <lineage>
        <taxon>Eukaryota</taxon>
        <taxon>Metazoa</taxon>
        <taxon>Spiralia</taxon>
        <taxon>Lophotrochozoa</taxon>
        <taxon>Mollusca</taxon>
        <taxon>Bivalvia</taxon>
        <taxon>Autobranchia</taxon>
        <taxon>Pteriomorphia</taxon>
        <taxon>Pterioida</taxon>
        <taxon>Pterioidea</taxon>
        <taxon>Pteriidae</taxon>
        <taxon>Pinctada</taxon>
    </lineage>
</organism>
<feature type="binding site" evidence="17">
    <location>
        <position position="856"/>
    </location>
    <ligand>
        <name>ATP</name>
        <dbReference type="ChEBI" id="CHEBI:30616"/>
    </ligand>
</feature>
<dbReference type="PROSITE" id="PS50125">
    <property type="entry name" value="GUANYLATE_CYCLASE_2"/>
    <property type="match status" value="2"/>
</dbReference>
<dbReference type="GO" id="GO:0035556">
    <property type="term" value="P:intracellular signal transduction"/>
    <property type="evidence" value="ECO:0007669"/>
    <property type="project" value="InterPro"/>
</dbReference>
<dbReference type="Proteomes" id="UP001186944">
    <property type="component" value="Unassembled WGS sequence"/>
</dbReference>
<dbReference type="Gene3D" id="3.30.70.1230">
    <property type="entry name" value="Nucleotide cyclase"/>
    <property type="match status" value="2"/>
</dbReference>
<evidence type="ECO:0000256" key="9">
    <source>
        <dbReference type="ARBA" id="ARBA00022840"/>
    </source>
</evidence>
<dbReference type="InterPro" id="IPR032628">
    <property type="entry name" value="AC_N"/>
</dbReference>
<comment type="cofactor">
    <cofactor evidence="18">
        <name>Mg(2+)</name>
        <dbReference type="ChEBI" id="CHEBI:18420"/>
    </cofactor>
    <cofactor evidence="18">
        <name>Mn(2+)</name>
        <dbReference type="ChEBI" id="CHEBI:29035"/>
    </cofactor>
    <text evidence="18">Binds 2 magnesium ions per subunit. Is also active with manganese (in vitro).</text>
</comment>
<comment type="caution">
    <text evidence="22">The sequence shown here is derived from an EMBL/GenBank/DDBJ whole genome shotgun (WGS) entry which is preliminary data.</text>
</comment>
<name>A0AA88XK86_PINIB</name>
<reference evidence="22" key="1">
    <citation type="submission" date="2019-08" db="EMBL/GenBank/DDBJ databases">
        <title>The improved chromosome-level genome for the pearl oyster Pinctada fucata martensii using PacBio sequencing and Hi-C.</title>
        <authorList>
            <person name="Zheng Z."/>
        </authorList>
    </citation>
    <scope>NUCLEOTIDE SEQUENCE</scope>
    <source>
        <strain evidence="22">ZZ-2019</strain>
        <tissue evidence="22">Adductor muscle</tissue>
    </source>
</reference>
<evidence type="ECO:0000256" key="2">
    <source>
        <dbReference type="ARBA" id="ARBA00001936"/>
    </source>
</evidence>
<dbReference type="PANTHER" id="PTHR45627:SF12">
    <property type="entry name" value="ADENYLATE CYCLASE TYPE 2"/>
    <property type="match status" value="1"/>
</dbReference>
<evidence type="ECO:0000256" key="6">
    <source>
        <dbReference type="ARBA" id="ARBA00022723"/>
    </source>
</evidence>
<feature type="binding site" evidence="17">
    <location>
        <begin position="934"/>
        <end position="936"/>
    </location>
    <ligand>
        <name>ATP</name>
        <dbReference type="ChEBI" id="CHEBI:30616"/>
    </ligand>
</feature>
<evidence type="ECO:0000256" key="19">
    <source>
        <dbReference type="RuleBase" id="RU000405"/>
    </source>
</evidence>
<feature type="transmembrane region" description="Helical" evidence="20">
    <location>
        <begin position="81"/>
        <end position="99"/>
    </location>
</feature>
<keyword evidence="14" id="KW-0325">Glycoprotein</keyword>
<comment type="catalytic activity">
    <reaction evidence="1 16">
        <text>ATP = 3',5'-cyclic AMP + diphosphate</text>
        <dbReference type="Rhea" id="RHEA:15389"/>
        <dbReference type="ChEBI" id="CHEBI:30616"/>
        <dbReference type="ChEBI" id="CHEBI:33019"/>
        <dbReference type="ChEBI" id="CHEBI:58165"/>
        <dbReference type="EC" id="4.6.1.1"/>
    </reaction>
</comment>
<evidence type="ECO:0000256" key="4">
    <source>
        <dbReference type="ARBA" id="ARBA00012201"/>
    </source>
</evidence>